<evidence type="ECO:0000313" key="6">
    <source>
        <dbReference type="Proteomes" id="UP000028294"/>
    </source>
</evidence>
<dbReference type="InterPro" id="IPR026891">
    <property type="entry name" value="Fn3-like"/>
</dbReference>
<dbReference type="SUPFAM" id="SSF52279">
    <property type="entry name" value="Beta-D-glucan exohydrolase, C-terminal domain"/>
    <property type="match status" value="1"/>
</dbReference>
<dbReference type="GO" id="GO:0045493">
    <property type="term" value="P:xylan catabolic process"/>
    <property type="evidence" value="ECO:0007669"/>
    <property type="project" value="InterPro"/>
</dbReference>
<dbReference type="InterPro" id="IPR013783">
    <property type="entry name" value="Ig-like_fold"/>
</dbReference>
<keyword evidence="2" id="KW-0732">Signal</keyword>
<gene>
    <name evidence="5" type="ORF">IA74_007270</name>
</gene>
<dbReference type="PRINTS" id="PR00133">
    <property type="entry name" value="GLHYDRLASE3"/>
</dbReference>
<dbReference type="InterPro" id="IPR036881">
    <property type="entry name" value="Glyco_hydro_3_C_sf"/>
</dbReference>
<evidence type="ECO:0000256" key="1">
    <source>
        <dbReference type="ARBA" id="ARBA00005336"/>
    </source>
</evidence>
<dbReference type="Pfam" id="PF14310">
    <property type="entry name" value="Fn3-like"/>
    <property type="match status" value="1"/>
</dbReference>
<dbReference type="GO" id="GO:0031222">
    <property type="term" value="P:arabinan catabolic process"/>
    <property type="evidence" value="ECO:0007669"/>
    <property type="project" value="TreeGrafter"/>
</dbReference>
<organism evidence="5 6">
    <name type="scientific">Bacteroides fragilis</name>
    <dbReference type="NCBI Taxonomy" id="817"/>
    <lineage>
        <taxon>Bacteria</taxon>
        <taxon>Pseudomonadati</taxon>
        <taxon>Bacteroidota</taxon>
        <taxon>Bacteroidia</taxon>
        <taxon>Bacteroidales</taxon>
        <taxon>Bacteroidaceae</taxon>
        <taxon>Bacteroides</taxon>
    </lineage>
</organism>
<dbReference type="Proteomes" id="UP000028294">
    <property type="component" value="Chromosome"/>
</dbReference>
<evidence type="ECO:0000256" key="2">
    <source>
        <dbReference type="ARBA" id="ARBA00022729"/>
    </source>
</evidence>
<dbReference type="InterPro" id="IPR001764">
    <property type="entry name" value="Glyco_hydro_3_N"/>
</dbReference>
<evidence type="ECO:0000313" key="5">
    <source>
        <dbReference type="EMBL" id="QCQ35913.1"/>
    </source>
</evidence>
<accession>A0AAP8ZSC1</accession>
<dbReference type="Pfam" id="PF01915">
    <property type="entry name" value="Glyco_hydro_3_C"/>
    <property type="match status" value="1"/>
</dbReference>
<dbReference type="Gene3D" id="3.20.20.300">
    <property type="entry name" value="Glycoside hydrolase, family 3, N-terminal domain"/>
    <property type="match status" value="1"/>
</dbReference>
<proteinExistence type="inferred from homology"/>
<sequence>MKDMQTKIVMIGILLSAGIMLRAQDNGGCEDCPAFNAGGKVEVRGVKERIIGDLSQPIAVRVKTLIQQMTLAEKASQLVSESDSIPRLNLPAYNYWNECLHGVARAGEVTVFPQAINLASTWDTVLVKRVASAISTEARLKYLEIGKGLTYWSPTINMARDPRWGRNEETYGEDPYLTSRLGVAFVKGLQGDHPAYLKTVATIKHFVANNEENNRFSSSSQIPTKQLYEYYFPAYEACVKEADVQSVMTAYNAFNGVPPSGSRWLLGEVLRKEWGFDGFVVSDCGAIGVMNWQHRVVNSLEEAAALGVNSGCDLECGTTYKEKLVQAVKQGLISEATIDQALTRVLTARFKLGEFDPMELVPYNHYDKKLLAGKKFAELAYEAAVKSVVLLKNENLLPLSKEKTKSVAVVGPFANHNYLGGYSGQPPYSITLLKGVKDLMGKRGKVNYLNGIGASRDSIVAAVKGVDVVLVALGSDEKMARENHDMTSIYLPEEQEKLLKAIYQVNPRIVLVFHSGNPLTSEWADVHIPAIMQAWYPGQEAGRALANLLFGNENPSGKLPMTIYRAEDQLPDILDFDMWKGRTYRYMKEDPLYGFGHGLSYTSFGFDGIQGNDTLKSGATLQCSVELSNTGKWTGEEVVQVYVSRENTPVYTYPLKKLVAFKKVKLAPGEKKRVEFNIPPRELSVWENGNWRMLTGKYTLFIGSGQPGLAKGITKGFEVKTQ</sequence>
<dbReference type="InterPro" id="IPR044993">
    <property type="entry name" value="BXL"/>
</dbReference>
<reference evidence="5 6" key="1">
    <citation type="submission" date="2019-03" db="EMBL/GenBank/DDBJ databases">
        <title>Complete genome assembly of MDR B. fragilis.</title>
        <authorList>
            <person name="Sydenham T.V."/>
            <person name="Hasman H."/>
            <person name="Justesen U.S."/>
        </authorList>
    </citation>
    <scope>NUCLEOTIDE SEQUENCE [LARGE SCALE GENOMIC DNA]</scope>
    <source>
        <strain evidence="5 6">DCMOUH0067B</strain>
    </source>
</reference>
<dbReference type="EMBL" id="CP036553">
    <property type="protein sequence ID" value="QCQ35913.1"/>
    <property type="molecule type" value="Genomic_DNA"/>
</dbReference>
<dbReference type="SMART" id="SM01217">
    <property type="entry name" value="Fn3_like"/>
    <property type="match status" value="1"/>
</dbReference>
<dbReference type="InterPro" id="IPR036962">
    <property type="entry name" value="Glyco_hydro_3_N_sf"/>
</dbReference>
<dbReference type="PANTHER" id="PTHR42721:SF3">
    <property type="entry name" value="BETA-D-XYLOSIDASE 5-RELATED"/>
    <property type="match status" value="1"/>
</dbReference>
<dbReference type="PANTHER" id="PTHR42721">
    <property type="entry name" value="SUGAR HYDROLASE-RELATED"/>
    <property type="match status" value="1"/>
</dbReference>
<dbReference type="Gene3D" id="3.40.50.1700">
    <property type="entry name" value="Glycoside hydrolase family 3 C-terminal domain"/>
    <property type="match status" value="1"/>
</dbReference>
<dbReference type="GO" id="GO:0046556">
    <property type="term" value="F:alpha-L-arabinofuranosidase activity"/>
    <property type="evidence" value="ECO:0007669"/>
    <property type="project" value="TreeGrafter"/>
</dbReference>
<feature type="domain" description="Fibronectin type III-like" evidence="4">
    <location>
        <begin position="637"/>
        <end position="706"/>
    </location>
</feature>
<evidence type="ECO:0000259" key="4">
    <source>
        <dbReference type="SMART" id="SM01217"/>
    </source>
</evidence>
<dbReference type="Gene3D" id="2.60.40.10">
    <property type="entry name" value="Immunoglobulins"/>
    <property type="match status" value="1"/>
</dbReference>
<evidence type="ECO:0000256" key="3">
    <source>
        <dbReference type="ARBA" id="ARBA00022801"/>
    </source>
</evidence>
<comment type="similarity">
    <text evidence="1">Belongs to the glycosyl hydrolase 3 family.</text>
</comment>
<dbReference type="AlphaFoldDB" id="A0AAP8ZSC1"/>
<dbReference type="Pfam" id="PF00933">
    <property type="entry name" value="Glyco_hydro_3"/>
    <property type="match status" value="1"/>
</dbReference>
<dbReference type="InterPro" id="IPR002772">
    <property type="entry name" value="Glyco_hydro_3_C"/>
</dbReference>
<dbReference type="SUPFAM" id="SSF51445">
    <property type="entry name" value="(Trans)glycosidases"/>
    <property type="match status" value="1"/>
</dbReference>
<keyword evidence="3 5" id="KW-0378">Hydrolase</keyword>
<dbReference type="RefSeq" id="WP_032531142.1">
    <property type="nucleotide sequence ID" value="NZ_CP036553.1"/>
</dbReference>
<dbReference type="GO" id="GO:0009044">
    <property type="term" value="F:xylan 1,4-beta-xylosidase activity"/>
    <property type="evidence" value="ECO:0007669"/>
    <property type="project" value="InterPro"/>
</dbReference>
<name>A0AAP8ZSC1_BACFG</name>
<dbReference type="InterPro" id="IPR017853">
    <property type="entry name" value="GH"/>
</dbReference>
<protein>
    <submittedName>
        <fullName evidence="5">Glycosyl hydrolase</fullName>
    </submittedName>
</protein>